<evidence type="ECO:0000256" key="2">
    <source>
        <dbReference type="ARBA" id="ARBA00023015"/>
    </source>
</evidence>
<comment type="caution">
    <text evidence="8">The sequence shown here is derived from an EMBL/GenBank/DDBJ whole genome shotgun (WGS) entry which is preliminary data.</text>
</comment>
<keyword evidence="2" id="KW-0805">Transcription regulation</keyword>
<keyword evidence="4" id="KW-0804">Transcription</keyword>
<dbReference type="Proteomes" id="UP000193920">
    <property type="component" value="Unassembled WGS sequence"/>
</dbReference>
<accession>A0A1Y2FPB2</accession>
<evidence type="ECO:0000256" key="1">
    <source>
        <dbReference type="ARBA" id="ARBA00004123"/>
    </source>
</evidence>
<evidence type="ECO:0000259" key="7">
    <source>
        <dbReference type="PROSITE" id="PS00036"/>
    </source>
</evidence>
<dbReference type="OrthoDB" id="1939598at2759"/>
<name>A0A1Y2FPB2_9FUNG</name>
<keyword evidence="5" id="KW-0539">Nucleus</keyword>
<proteinExistence type="predicted"/>
<keyword evidence="9" id="KW-1185">Reference proteome</keyword>
<dbReference type="EMBL" id="MCOG01000003">
    <property type="protein sequence ID" value="ORY85818.1"/>
    <property type="molecule type" value="Genomic_DNA"/>
</dbReference>
<evidence type="ECO:0000256" key="5">
    <source>
        <dbReference type="ARBA" id="ARBA00023242"/>
    </source>
</evidence>
<feature type="region of interest" description="Disordered" evidence="6">
    <location>
        <begin position="1"/>
        <end position="23"/>
    </location>
</feature>
<sequence length="586" mass="65920">MLSDNKDKTLGDESNSSTNLPSNFHMPTNYEALCQLLEHNHQHHFKSINEMCYGCDKLENNKNVYSEQNETLNEKIEHIQPQNHEHLCSLHALQFYPCLEDNMDIIGELNTYANLNTNVNDKPVNDNKPNIKNFNKSTLNPKSTIVNDLIQQNITMNNINQTNNTYVANNVKSKESYFDKGNSLSMIIPSDFNSNNNNNNNNNLLIQNGQFNSNNENNDLIKNQDDNVNSVYNVLNNLSILNNQKTNQQIPFETNPDPINTLNNSVSVEKQTTDNFNNIYEVLNMKNLNENQQNSLNSATKSYNYILSNSKASEINNLTTYPSSLSIMNNNKIISNLPTLYTKSNSLPIYTQKDISTSSSILSKDASLSPLVKAEIKGELTSSPSHIDISASSVTNNSLLNQSIVSVTNSPSNISYPQPTSSLSTTTYPNSNFSTPTSTNISSSLMTSLSLSNTSTITSSIPSSTLINNNNEEKKLVTIKPKTKEIKSRFTNIARTVAPPLKVNPPKTYVKNSTIRNKSTVLDPEEKRRRNTEASARFRARKKFTEIMLKQQTHDLSCKCCELEKELAEAKREIYWLKQLLIAKQS</sequence>
<protein>
    <recommendedName>
        <fullName evidence="7">BZIP domain-containing protein</fullName>
    </recommendedName>
</protein>
<evidence type="ECO:0000256" key="3">
    <source>
        <dbReference type="ARBA" id="ARBA00023125"/>
    </source>
</evidence>
<dbReference type="GO" id="GO:0005634">
    <property type="term" value="C:nucleus"/>
    <property type="evidence" value="ECO:0007669"/>
    <property type="project" value="UniProtKB-SubCell"/>
</dbReference>
<evidence type="ECO:0000256" key="4">
    <source>
        <dbReference type="ARBA" id="ARBA00023163"/>
    </source>
</evidence>
<dbReference type="PROSITE" id="PS00036">
    <property type="entry name" value="BZIP_BASIC"/>
    <property type="match status" value="1"/>
</dbReference>
<dbReference type="PANTHER" id="PTHR13044">
    <property type="entry name" value="ACTIVATING TRANSCRIPTION FACTOR ATF 4/5"/>
    <property type="match status" value="1"/>
</dbReference>
<evidence type="ECO:0000313" key="9">
    <source>
        <dbReference type="Proteomes" id="UP000193920"/>
    </source>
</evidence>
<dbReference type="Gene3D" id="1.20.5.170">
    <property type="match status" value="1"/>
</dbReference>
<evidence type="ECO:0000256" key="6">
    <source>
        <dbReference type="SAM" id="MobiDB-lite"/>
    </source>
</evidence>
<reference evidence="8 9" key="1">
    <citation type="submission" date="2016-08" db="EMBL/GenBank/DDBJ databases">
        <title>A Parts List for Fungal Cellulosomes Revealed by Comparative Genomics.</title>
        <authorList>
            <consortium name="DOE Joint Genome Institute"/>
            <person name="Haitjema C.H."/>
            <person name="Gilmore S.P."/>
            <person name="Henske J.K."/>
            <person name="Solomon K.V."/>
            <person name="De Groot R."/>
            <person name="Kuo A."/>
            <person name="Mondo S.J."/>
            <person name="Salamov A.A."/>
            <person name="Labutti K."/>
            <person name="Zhao Z."/>
            <person name="Chiniquy J."/>
            <person name="Barry K."/>
            <person name="Brewer H.M."/>
            <person name="Purvine S.O."/>
            <person name="Wright A.T."/>
            <person name="Boxma B."/>
            <person name="Van Alen T."/>
            <person name="Hackstein J.H."/>
            <person name="Baker S.E."/>
            <person name="Grigoriev I.V."/>
            <person name="O'Malley M.A."/>
        </authorList>
    </citation>
    <scope>NUCLEOTIDE SEQUENCE [LARGE SCALE GENOMIC DNA]</scope>
    <source>
        <strain evidence="8 9">G1</strain>
    </source>
</reference>
<organism evidence="8 9">
    <name type="scientific">Neocallimastix californiae</name>
    <dbReference type="NCBI Taxonomy" id="1754190"/>
    <lineage>
        <taxon>Eukaryota</taxon>
        <taxon>Fungi</taxon>
        <taxon>Fungi incertae sedis</taxon>
        <taxon>Chytridiomycota</taxon>
        <taxon>Chytridiomycota incertae sedis</taxon>
        <taxon>Neocallimastigomycetes</taxon>
        <taxon>Neocallimastigales</taxon>
        <taxon>Neocallimastigaceae</taxon>
        <taxon>Neocallimastix</taxon>
    </lineage>
</organism>
<dbReference type="Pfam" id="PF07716">
    <property type="entry name" value="bZIP_2"/>
    <property type="match status" value="1"/>
</dbReference>
<evidence type="ECO:0000313" key="8">
    <source>
        <dbReference type="EMBL" id="ORY85818.1"/>
    </source>
</evidence>
<dbReference type="AlphaFoldDB" id="A0A1Y2FPB2"/>
<feature type="domain" description="BZIP" evidence="7">
    <location>
        <begin position="527"/>
        <end position="541"/>
    </location>
</feature>
<feature type="compositionally biased region" description="Basic and acidic residues" evidence="6">
    <location>
        <begin position="1"/>
        <end position="11"/>
    </location>
</feature>
<feature type="compositionally biased region" description="Polar residues" evidence="6">
    <location>
        <begin position="12"/>
        <end position="23"/>
    </location>
</feature>
<comment type="subcellular location">
    <subcellularLocation>
        <location evidence="1">Nucleus</location>
    </subcellularLocation>
</comment>
<dbReference type="GO" id="GO:0001228">
    <property type="term" value="F:DNA-binding transcription activator activity, RNA polymerase II-specific"/>
    <property type="evidence" value="ECO:0007669"/>
    <property type="project" value="TreeGrafter"/>
</dbReference>
<dbReference type="InterPro" id="IPR004827">
    <property type="entry name" value="bZIP"/>
</dbReference>
<dbReference type="STRING" id="1754190.A0A1Y2FPB2"/>
<gene>
    <name evidence="8" type="ORF">LY90DRAFT_663303</name>
</gene>
<dbReference type="CDD" id="cd14705">
    <property type="entry name" value="bZIP_Zip1"/>
    <property type="match status" value="1"/>
</dbReference>
<keyword evidence="3" id="KW-0238">DNA-binding</keyword>
<dbReference type="GO" id="GO:0000977">
    <property type="term" value="F:RNA polymerase II transcription regulatory region sequence-specific DNA binding"/>
    <property type="evidence" value="ECO:0007669"/>
    <property type="project" value="TreeGrafter"/>
</dbReference>
<dbReference type="PANTHER" id="PTHR13044:SF14">
    <property type="entry name" value="CRYPTOCEPHAL, ISOFORM A"/>
    <property type="match status" value="1"/>
</dbReference>
<dbReference type="InterPro" id="IPR046347">
    <property type="entry name" value="bZIP_sf"/>
</dbReference>
<dbReference type="SUPFAM" id="SSF57959">
    <property type="entry name" value="Leucine zipper domain"/>
    <property type="match status" value="1"/>
</dbReference>